<dbReference type="PANTHER" id="PTHR48178:SF1">
    <property type="entry name" value="PEROXISOME BIOGENESIS FACTOR 2"/>
    <property type="match status" value="1"/>
</dbReference>
<reference evidence="22" key="1">
    <citation type="submission" date="2024-04" db="EMBL/GenBank/DDBJ databases">
        <authorList>
            <person name="Shaw F."/>
            <person name="Minotto A."/>
        </authorList>
    </citation>
    <scope>NUCLEOTIDE SEQUENCE [LARGE SCALE GENOMIC DNA]</scope>
</reference>
<sequence>MSSSPPSSWHQLWEEAQPRLRSIQEALSSQNTPSARVIRVGQLDAELLDQELVQLLQEPVGKALNLIRSAFTSQYQPELTLLIQLILYKFSVWNSGASYGARLQGLKYASSDATTRSGLPLRTLLIHGTLTTLVPYIHTRIRAHALSNAWPEAPSHDRRRRAWEFLTKLESSHGLLALVNFIAFLWNGRYRTLSDRILGLRLVPLQRLTKREVSYEFMNRQMVWHAFTVRTFHFALLQCYLFFLQEFLLFFLPLINTRAPRRRLSRLAANFTLASILPPPIRSTLGLSKSSSDEKQRVRKGKYWSLPLDQCAICYEDAATLNLADPSNTLSTLAAPTYSSTSADPPTESTNAVEEPPLHPVNTPYVTSCGHAYCYVCVTTRMVRTADDRTGVGPGGTRWECLRCGEGVVEADRVEIGIEDSDSEFGSSFSMGGADFEEGYMDEYDSSNMTFTDMSGSMISSYNEASD</sequence>
<dbReference type="Proteomes" id="UP001497453">
    <property type="component" value="Chromosome 2"/>
</dbReference>
<dbReference type="EC" id="2.3.2.36" evidence="17"/>
<keyword evidence="6 19" id="KW-0812">Transmembrane</keyword>
<dbReference type="SMART" id="SM00184">
    <property type="entry name" value="RING"/>
    <property type="match status" value="1"/>
</dbReference>
<evidence type="ECO:0000256" key="16">
    <source>
        <dbReference type="ARBA" id="ARBA00034438"/>
    </source>
</evidence>
<keyword evidence="10" id="KW-0862">Zinc</keyword>
<feature type="region of interest" description="Disordered" evidence="18">
    <location>
        <begin position="335"/>
        <end position="359"/>
    </location>
</feature>
<evidence type="ECO:0000256" key="18">
    <source>
        <dbReference type="SAM" id="MobiDB-lite"/>
    </source>
</evidence>
<dbReference type="PROSITE" id="PS00518">
    <property type="entry name" value="ZF_RING_1"/>
    <property type="match status" value="1"/>
</dbReference>
<feature type="transmembrane region" description="Helical" evidence="19">
    <location>
        <begin position="232"/>
        <end position="255"/>
    </location>
</feature>
<dbReference type="PANTHER" id="PTHR48178">
    <property type="entry name" value="PEROXISOME BIOGENESIS FACTOR 2"/>
    <property type="match status" value="1"/>
</dbReference>
<keyword evidence="14" id="KW-0576">Peroxisome</keyword>
<keyword evidence="12 19" id="KW-1133">Transmembrane helix</keyword>
<evidence type="ECO:0000256" key="10">
    <source>
        <dbReference type="ARBA" id="ARBA00022833"/>
    </source>
</evidence>
<comment type="catalytic activity">
    <reaction evidence="16">
        <text>[E2 ubiquitin-conjugating enzyme]-S-ubiquitinyl-L-cysteine + [acceptor protein]-L-cysteine = [E2 ubiquitin-conjugating enzyme]-L-cysteine + [acceptor protein]-S-ubiquitinyl-L-cysteine.</text>
        <dbReference type="EC" id="2.3.2.36"/>
    </reaction>
</comment>
<evidence type="ECO:0000256" key="4">
    <source>
        <dbReference type="ARBA" id="ARBA00022448"/>
    </source>
</evidence>
<keyword evidence="8" id="KW-0863">Zinc-finger</keyword>
<keyword evidence="9" id="KW-0833">Ubl conjugation pathway</keyword>
<evidence type="ECO:0000259" key="20">
    <source>
        <dbReference type="SMART" id="SM00184"/>
    </source>
</evidence>
<accession>A0ABP1D0N8</accession>
<evidence type="ECO:0000256" key="2">
    <source>
        <dbReference type="ARBA" id="ARBA00004906"/>
    </source>
</evidence>
<dbReference type="InterPro" id="IPR017907">
    <property type="entry name" value="Znf_RING_CS"/>
</dbReference>
<evidence type="ECO:0000256" key="19">
    <source>
        <dbReference type="SAM" id="Phobius"/>
    </source>
</evidence>
<evidence type="ECO:0000256" key="13">
    <source>
        <dbReference type="ARBA" id="ARBA00023136"/>
    </source>
</evidence>
<evidence type="ECO:0000256" key="9">
    <source>
        <dbReference type="ARBA" id="ARBA00022786"/>
    </source>
</evidence>
<keyword evidence="4" id="KW-0813">Transport</keyword>
<dbReference type="InterPro" id="IPR006845">
    <property type="entry name" value="Pex_N"/>
</dbReference>
<evidence type="ECO:0000256" key="1">
    <source>
        <dbReference type="ARBA" id="ARBA00004585"/>
    </source>
</evidence>
<comment type="pathway">
    <text evidence="2">Protein modification; protein ubiquitination.</text>
</comment>
<evidence type="ECO:0000313" key="21">
    <source>
        <dbReference type="EMBL" id="CAL1700538.1"/>
    </source>
</evidence>
<protein>
    <recommendedName>
        <fullName evidence="17">RING-type E3 ubiquitin transferase (cysteine targeting)</fullName>
        <ecNumber evidence="17">2.3.2.36</ecNumber>
    </recommendedName>
    <alternativeName>
        <fullName evidence="15">Peroxin-2</fullName>
    </alternativeName>
</protein>
<evidence type="ECO:0000256" key="11">
    <source>
        <dbReference type="ARBA" id="ARBA00022927"/>
    </source>
</evidence>
<comment type="similarity">
    <text evidence="3">Belongs to the pex2/pex10/pex12 family.</text>
</comment>
<comment type="subcellular location">
    <subcellularLocation>
        <location evidence="1">Peroxisome membrane</location>
        <topology evidence="1">Multi-pass membrane protein</topology>
    </subcellularLocation>
</comment>
<feature type="domain" description="RING-type" evidence="20">
    <location>
        <begin position="311"/>
        <end position="404"/>
    </location>
</feature>
<keyword evidence="7" id="KW-0479">Metal-binding</keyword>
<gene>
    <name evidence="21" type="ORF">GFSPODELE1_LOCUS3184</name>
</gene>
<name>A0ABP1D0N8_9APHY</name>
<keyword evidence="13 19" id="KW-0472">Membrane</keyword>
<evidence type="ECO:0000256" key="14">
    <source>
        <dbReference type="ARBA" id="ARBA00023140"/>
    </source>
</evidence>
<evidence type="ECO:0000256" key="17">
    <source>
        <dbReference type="ARBA" id="ARBA00034523"/>
    </source>
</evidence>
<keyword evidence="5" id="KW-0808">Transferase</keyword>
<evidence type="ECO:0000256" key="8">
    <source>
        <dbReference type="ARBA" id="ARBA00022771"/>
    </source>
</evidence>
<dbReference type="Pfam" id="PF04757">
    <property type="entry name" value="Pex2_Pex12"/>
    <property type="match status" value="1"/>
</dbReference>
<proteinExistence type="inferred from homology"/>
<dbReference type="InterPro" id="IPR001841">
    <property type="entry name" value="Znf_RING"/>
</dbReference>
<dbReference type="InterPro" id="IPR025654">
    <property type="entry name" value="PEX2/10"/>
</dbReference>
<organism evidence="21 22">
    <name type="scientific">Somion occarium</name>
    <dbReference type="NCBI Taxonomy" id="3059160"/>
    <lineage>
        <taxon>Eukaryota</taxon>
        <taxon>Fungi</taxon>
        <taxon>Dikarya</taxon>
        <taxon>Basidiomycota</taxon>
        <taxon>Agaricomycotina</taxon>
        <taxon>Agaricomycetes</taxon>
        <taxon>Polyporales</taxon>
        <taxon>Cerrenaceae</taxon>
        <taxon>Somion</taxon>
    </lineage>
</organism>
<dbReference type="EMBL" id="OZ037945">
    <property type="protein sequence ID" value="CAL1700538.1"/>
    <property type="molecule type" value="Genomic_DNA"/>
</dbReference>
<evidence type="ECO:0000256" key="12">
    <source>
        <dbReference type="ARBA" id="ARBA00022989"/>
    </source>
</evidence>
<evidence type="ECO:0000256" key="5">
    <source>
        <dbReference type="ARBA" id="ARBA00022679"/>
    </source>
</evidence>
<keyword evidence="22" id="KW-1185">Reference proteome</keyword>
<evidence type="ECO:0000256" key="6">
    <source>
        <dbReference type="ARBA" id="ARBA00022692"/>
    </source>
</evidence>
<evidence type="ECO:0000256" key="3">
    <source>
        <dbReference type="ARBA" id="ARBA00008704"/>
    </source>
</evidence>
<keyword evidence="11" id="KW-0653">Protein transport</keyword>
<evidence type="ECO:0000256" key="7">
    <source>
        <dbReference type="ARBA" id="ARBA00022723"/>
    </source>
</evidence>
<evidence type="ECO:0000313" key="22">
    <source>
        <dbReference type="Proteomes" id="UP001497453"/>
    </source>
</evidence>
<feature type="compositionally biased region" description="Polar residues" evidence="18">
    <location>
        <begin position="335"/>
        <end position="352"/>
    </location>
</feature>
<evidence type="ECO:0000256" key="15">
    <source>
        <dbReference type="ARBA" id="ARBA00032511"/>
    </source>
</evidence>